<dbReference type="InterPro" id="IPR036412">
    <property type="entry name" value="HAD-like_sf"/>
</dbReference>
<dbReference type="PANTHER" id="PTHR43316:SF8">
    <property type="entry name" value="HAD FAMILY HYDROLASE"/>
    <property type="match status" value="1"/>
</dbReference>
<dbReference type="PANTHER" id="PTHR43316">
    <property type="entry name" value="HYDROLASE, HALOACID DELAHOGENASE-RELATED"/>
    <property type="match status" value="1"/>
</dbReference>
<keyword evidence="3" id="KW-1185">Reference proteome</keyword>
<keyword evidence="1" id="KW-0378">Hydrolase</keyword>
<dbReference type="Gene3D" id="1.10.150.240">
    <property type="entry name" value="Putative phosphatase, domain 2"/>
    <property type="match status" value="1"/>
</dbReference>
<dbReference type="EMBL" id="BSNN01000001">
    <property type="protein sequence ID" value="GLQ33809.1"/>
    <property type="molecule type" value="Genomic_DNA"/>
</dbReference>
<dbReference type="Pfam" id="PF00702">
    <property type="entry name" value="Hydrolase"/>
    <property type="match status" value="1"/>
</dbReference>
<dbReference type="InterPro" id="IPR023198">
    <property type="entry name" value="PGP-like_dom2"/>
</dbReference>
<comment type="caution">
    <text evidence="2">The sequence shown here is derived from an EMBL/GenBank/DDBJ whole genome shotgun (WGS) entry which is preliminary data.</text>
</comment>
<dbReference type="InterPro" id="IPR051540">
    <property type="entry name" value="S-2-haloacid_dehalogenase"/>
</dbReference>
<proteinExistence type="predicted"/>
<sequence length="230" mass="25687">MQQIKAVGFDADDTLWHNEHHFAQAQARFAELMSDFIDAVALSEVLLEKERTNVGKLGYGIKSFTLSMMEAAIEASDHRLEARHMATIIDIGREMMDHPVELLDKVLSTLQTLAPSYELMLITKGDLVDQERKVLESGLAQYFQAIEIVSEKHPQAYRDIFARHGGAGHCAMIGNSVKSDVLPAIDAGGWGVHVPYHTTWELELAEPQTDHARYLEATDIAHAAELIRQL</sequence>
<dbReference type="Gene3D" id="3.40.50.1000">
    <property type="entry name" value="HAD superfamily/HAD-like"/>
    <property type="match status" value="1"/>
</dbReference>
<protein>
    <submittedName>
        <fullName evidence="2">Haloacid dehalogenase</fullName>
    </submittedName>
</protein>
<dbReference type="SUPFAM" id="SSF56784">
    <property type="entry name" value="HAD-like"/>
    <property type="match status" value="1"/>
</dbReference>
<reference evidence="3" key="1">
    <citation type="journal article" date="2019" name="Int. J. Syst. Evol. Microbiol.">
        <title>The Global Catalogue of Microorganisms (GCM) 10K type strain sequencing project: providing services to taxonomists for standard genome sequencing and annotation.</title>
        <authorList>
            <consortium name="The Broad Institute Genomics Platform"/>
            <consortium name="The Broad Institute Genome Sequencing Center for Infectious Disease"/>
            <person name="Wu L."/>
            <person name="Ma J."/>
        </authorList>
    </citation>
    <scope>NUCLEOTIDE SEQUENCE [LARGE SCALE GENOMIC DNA]</scope>
    <source>
        <strain evidence="3">NBRC 110140</strain>
    </source>
</reference>
<accession>A0ABQ5VRC3</accession>
<dbReference type="RefSeq" id="WP_284375070.1">
    <property type="nucleotide sequence ID" value="NZ_BSNN01000001.1"/>
</dbReference>
<evidence type="ECO:0000313" key="3">
    <source>
        <dbReference type="Proteomes" id="UP001156694"/>
    </source>
</evidence>
<dbReference type="SFLD" id="SFLDS00003">
    <property type="entry name" value="Haloacid_Dehalogenase"/>
    <property type="match status" value="1"/>
</dbReference>
<evidence type="ECO:0000313" key="2">
    <source>
        <dbReference type="EMBL" id="GLQ33809.1"/>
    </source>
</evidence>
<evidence type="ECO:0000256" key="1">
    <source>
        <dbReference type="ARBA" id="ARBA00022801"/>
    </source>
</evidence>
<name>A0ABQ5VRC3_9RHOB</name>
<dbReference type="Proteomes" id="UP001156694">
    <property type="component" value="Unassembled WGS sequence"/>
</dbReference>
<organism evidence="2 3">
    <name type="scientific">Amylibacter marinus</name>
    <dbReference type="NCBI Taxonomy" id="1475483"/>
    <lineage>
        <taxon>Bacteria</taxon>
        <taxon>Pseudomonadati</taxon>
        <taxon>Pseudomonadota</taxon>
        <taxon>Alphaproteobacteria</taxon>
        <taxon>Rhodobacterales</taxon>
        <taxon>Paracoccaceae</taxon>
        <taxon>Amylibacter</taxon>
    </lineage>
</organism>
<dbReference type="SFLD" id="SFLDG01129">
    <property type="entry name" value="C1.5:_HAD__Beta-PGM__Phosphata"/>
    <property type="match status" value="1"/>
</dbReference>
<dbReference type="InterPro" id="IPR023214">
    <property type="entry name" value="HAD_sf"/>
</dbReference>
<gene>
    <name evidence="2" type="ORF">GCM10007939_00920</name>
</gene>